<dbReference type="InterPro" id="IPR035959">
    <property type="entry name" value="RutC-like_sf"/>
</dbReference>
<dbReference type="CDD" id="cd19101">
    <property type="entry name" value="AKR_unchar"/>
    <property type="match status" value="1"/>
</dbReference>
<reference evidence="4" key="1">
    <citation type="journal article" date="2020" name="Phytopathology">
        <title>Genome sequence of the chestnut blight fungus Cryphonectria parasitica EP155: A fundamental resource for an archetypical invasive plant pathogen.</title>
        <authorList>
            <person name="Crouch J.A."/>
            <person name="Dawe A."/>
            <person name="Aerts A."/>
            <person name="Barry K."/>
            <person name="Churchill A.C.L."/>
            <person name="Grimwood J."/>
            <person name="Hillman B."/>
            <person name="Milgroom M.G."/>
            <person name="Pangilinan J."/>
            <person name="Smith M."/>
            <person name="Salamov A."/>
            <person name="Schmutz J."/>
            <person name="Yadav J."/>
            <person name="Grigoriev I.V."/>
            <person name="Nuss D."/>
        </authorList>
    </citation>
    <scope>NUCLEOTIDE SEQUENCE</scope>
    <source>
        <strain evidence="4">EP155</strain>
    </source>
</reference>
<dbReference type="GeneID" id="63833935"/>
<dbReference type="InterPro" id="IPR006175">
    <property type="entry name" value="YjgF/YER057c/UK114"/>
</dbReference>
<evidence type="ECO:0000256" key="1">
    <source>
        <dbReference type="ARBA" id="ARBA00023002"/>
    </source>
</evidence>
<dbReference type="InterPro" id="IPR036812">
    <property type="entry name" value="NAD(P)_OxRdtase_dom_sf"/>
</dbReference>
<dbReference type="GO" id="GO:0016491">
    <property type="term" value="F:oxidoreductase activity"/>
    <property type="evidence" value="ECO:0007669"/>
    <property type="project" value="UniProtKB-KW"/>
</dbReference>
<evidence type="ECO:0000313" key="4">
    <source>
        <dbReference type="EMBL" id="KAF3767064.1"/>
    </source>
</evidence>
<feature type="domain" description="NADP-dependent oxidoreductase" evidence="3">
    <location>
        <begin position="17"/>
        <end position="315"/>
    </location>
</feature>
<feature type="coiled-coil region" evidence="2">
    <location>
        <begin position="88"/>
        <end position="115"/>
    </location>
</feature>
<dbReference type="OrthoDB" id="686384at2759"/>
<dbReference type="PANTHER" id="PTHR43147:SF2">
    <property type="entry name" value="NADP-DEPENDENT OXIDOREDUCTASE DOMAIN-CONTAINING PROTEIN"/>
    <property type="match status" value="1"/>
</dbReference>
<keyword evidence="1" id="KW-0560">Oxidoreductase</keyword>
<evidence type="ECO:0000313" key="5">
    <source>
        <dbReference type="Proteomes" id="UP000803844"/>
    </source>
</evidence>
<sequence length="508" mass="55371">MIRLERTIVAGSLEIPRIINGLWQLAGGHDQKVDIENASAAMDILIDSGLDCFDMADQYGDSELVVGHHHNTHPTNGKMTAFTKWCPAEDGTKTLQRAQEAVDRALERMQQKQIALLQYHAWDYTDDTYIHNLTHLTHLRAAGKIAHIGLTNVDAAHLAMLLDTGFPIATNQVSCSVLDRRVVRGRMSALCVERNVGLLCYGTLLGGFLSEKWLDAPQPADPSSLNWSLRKYLRFINAAGGWGPFQAVLRALDAVARKHGVSVAAVATRWVLDIPGVRAVIVGTRLNADSGAYAEKILGVFSFQLDSEDRALIARAQEGLKDIPGDSGDEYRRPPFLTAAGDLSHHLAQTDQARRVREAIEKGQSVEYMTGSKWEPICGYCRAVRIGPRIHISGTTANPPPSISSLSCVGGASAASQAVWVLDIVEGALKALGSSMSDIVRTRVILRDAQDADVVSREHGWRMKCAGILPANTLIQAGLYEEQMLVEIETWAEVGSAEHGVVQISKSY</sequence>
<dbReference type="AlphaFoldDB" id="A0A9P4Y502"/>
<protein>
    <submittedName>
        <fullName evidence="4">Aldo/keto reductase</fullName>
    </submittedName>
</protein>
<proteinExistence type="predicted"/>
<dbReference type="Pfam" id="PF01042">
    <property type="entry name" value="Ribonuc_L-PSP"/>
    <property type="match status" value="1"/>
</dbReference>
<name>A0A9P4Y502_CRYP1</name>
<organism evidence="4 5">
    <name type="scientific">Cryphonectria parasitica (strain ATCC 38755 / EP155)</name>
    <dbReference type="NCBI Taxonomy" id="660469"/>
    <lineage>
        <taxon>Eukaryota</taxon>
        <taxon>Fungi</taxon>
        <taxon>Dikarya</taxon>
        <taxon>Ascomycota</taxon>
        <taxon>Pezizomycotina</taxon>
        <taxon>Sordariomycetes</taxon>
        <taxon>Sordariomycetidae</taxon>
        <taxon>Diaporthales</taxon>
        <taxon>Cryphonectriaceae</taxon>
        <taxon>Cryphonectria-Endothia species complex</taxon>
        <taxon>Cryphonectria</taxon>
    </lineage>
</organism>
<dbReference type="Gene3D" id="3.20.20.100">
    <property type="entry name" value="NADP-dependent oxidoreductase domain"/>
    <property type="match status" value="1"/>
</dbReference>
<dbReference type="EMBL" id="MU032346">
    <property type="protein sequence ID" value="KAF3767064.1"/>
    <property type="molecule type" value="Genomic_DNA"/>
</dbReference>
<dbReference type="InterPro" id="IPR023210">
    <property type="entry name" value="NADP_OxRdtase_dom"/>
</dbReference>
<evidence type="ECO:0000256" key="2">
    <source>
        <dbReference type="SAM" id="Coils"/>
    </source>
</evidence>
<dbReference type="SUPFAM" id="SSF51430">
    <property type="entry name" value="NAD(P)-linked oxidoreductase"/>
    <property type="match status" value="1"/>
</dbReference>
<dbReference type="Proteomes" id="UP000803844">
    <property type="component" value="Unassembled WGS sequence"/>
</dbReference>
<dbReference type="RefSeq" id="XP_040778025.1">
    <property type="nucleotide sequence ID" value="XM_040916806.1"/>
</dbReference>
<evidence type="ECO:0000259" key="3">
    <source>
        <dbReference type="Pfam" id="PF00248"/>
    </source>
</evidence>
<comment type="caution">
    <text evidence="4">The sequence shown here is derived from an EMBL/GenBank/DDBJ whole genome shotgun (WGS) entry which is preliminary data.</text>
</comment>
<dbReference type="Gene3D" id="3.30.1330.40">
    <property type="entry name" value="RutC-like"/>
    <property type="match status" value="1"/>
</dbReference>
<gene>
    <name evidence="4" type="ORF">M406DRAFT_252026</name>
</gene>
<dbReference type="Pfam" id="PF00248">
    <property type="entry name" value="Aldo_ket_red"/>
    <property type="match status" value="1"/>
</dbReference>
<accession>A0A9P4Y502</accession>
<dbReference type="SUPFAM" id="SSF55298">
    <property type="entry name" value="YjgF-like"/>
    <property type="match status" value="1"/>
</dbReference>
<keyword evidence="5" id="KW-1185">Reference proteome</keyword>
<dbReference type="PANTHER" id="PTHR43147">
    <property type="entry name" value="PROTEIN TAS"/>
    <property type="match status" value="1"/>
</dbReference>
<keyword evidence="2" id="KW-0175">Coiled coil</keyword>